<accession>A0A561BS87</accession>
<protein>
    <submittedName>
        <fullName evidence="2">Nitroreductase family protein</fullName>
    </submittedName>
</protein>
<comment type="caution">
    <text evidence="2">The sequence shown here is derived from an EMBL/GenBank/DDBJ whole genome shotgun (WGS) entry which is preliminary data.</text>
</comment>
<dbReference type="SUPFAM" id="SSF55469">
    <property type="entry name" value="FMN-dependent nitroreductase-like"/>
    <property type="match status" value="2"/>
</dbReference>
<organism evidence="2 3">
    <name type="scientific">Kribbella amoyensis</name>
    <dbReference type="NCBI Taxonomy" id="996641"/>
    <lineage>
        <taxon>Bacteria</taxon>
        <taxon>Bacillati</taxon>
        <taxon>Actinomycetota</taxon>
        <taxon>Actinomycetes</taxon>
        <taxon>Propionibacteriales</taxon>
        <taxon>Kribbellaceae</taxon>
        <taxon>Kribbella</taxon>
    </lineage>
</organism>
<proteinExistence type="predicted"/>
<dbReference type="PANTHER" id="PTHR23026:SF123">
    <property type="entry name" value="NAD(P)H NITROREDUCTASE RV3131-RELATED"/>
    <property type="match status" value="1"/>
</dbReference>
<gene>
    <name evidence="2" type="ORF">FB561_2879</name>
</gene>
<dbReference type="InterPro" id="IPR050627">
    <property type="entry name" value="Nitroreductase/BluB"/>
</dbReference>
<dbReference type="AlphaFoldDB" id="A0A561BS87"/>
<evidence type="ECO:0000313" key="3">
    <source>
        <dbReference type="Proteomes" id="UP000318380"/>
    </source>
</evidence>
<dbReference type="RefSeq" id="WP_145806862.1">
    <property type="nucleotide sequence ID" value="NZ_VIVK01000001.1"/>
</dbReference>
<sequence length="323" mass="35397">MSTNLSEDEVDVLLQAAVLAPSMHNTQPWRFEVIGPVVDVRLDADRTLPVADPAGRLVRIGLGAAAFNVRVAAAMLGYETTLALAPDPARPDVVARIFLAEHQPAAPTLARLYGELPRRRTYRGPMLDLQVPPRLLTVLADSVQAEGAQLQWIDRAQRSLLGGILHEADDLELHSEDHLHERLRWVGGDRAAEGIPEPALGPLPTRGGTVRNLAAGLDTPHRARTVFEEQPVVAVLSTRGEDESAWLRAGLALEHLLLTATSYDLAASFLNQALEFPGTRFKVHELIGCRTWPQTIIRLGYPAHPGDRTPRRPVAAQTEPWHN</sequence>
<dbReference type="Gene3D" id="3.40.109.10">
    <property type="entry name" value="NADH Oxidase"/>
    <property type="match status" value="2"/>
</dbReference>
<dbReference type="InterPro" id="IPR000415">
    <property type="entry name" value="Nitroreductase-like"/>
</dbReference>
<dbReference type="GO" id="GO:0016491">
    <property type="term" value="F:oxidoreductase activity"/>
    <property type="evidence" value="ECO:0007669"/>
    <property type="project" value="InterPro"/>
</dbReference>
<dbReference type="EMBL" id="VIVK01000001">
    <property type="protein sequence ID" value="TWD81757.1"/>
    <property type="molecule type" value="Genomic_DNA"/>
</dbReference>
<dbReference type="OrthoDB" id="8156917at2"/>
<name>A0A561BS87_9ACTN</name>
<evidence type="ECO:0000313" key="2">
    <source>
        <dbReference type="EMBL" id="TWD81757.1"/>
    </source>
</evidence>
<dbReference type="Proteomes" id="UP000318380">
    <property type="component" value="Unassembled WGS sequence"/>
</dbReference>
<dbReference type="PANTHER" id="PTHR23026">
    <property type="entry name" value="NADPH NITROREDUCTASE"/>
    <property type="match status" value="1"/>
</dbReference>
<evidence type="ECO:0000256" key="1">
    <source>
        <dbReference type="SAM" id="MobiDB-lite"/>
    </source>
</evidence>
<dbReference type="NCBIfam" id="NF047509">
    <property type="entry name" value="Rv3131_FMN_oxido"/>
    <property type="match status" value="1"/>
</dbReference>
<feature type="region of interest" description="Disordered" evidence="1">
    <location>
        <begin position="303"/>
        <end position="323"/>
    </location>
</feature>
<keyword evidence="3" id="KW-1185">Reference proteome</keyword>
<reference evidence="2 3" key="1">
    <citation type="submission" date="2019-06" db="EMBL/GenBank/DDBJ databases">
        <title>Sequencing the genomes of 1000 actinobacteria strains.</title>
        <authorList>
            <person name="Klenk H.-P."/>
        </authorList>
    </citation>
    <scope>NUCLEOTIDE SEQUENCE [LARGE SCALE GENOMIC DNA]</scope>
    <source>
        <strain evidence="2 3">DSM 24683</strain>
    </source>
</reference>